<evidence type="ECO:0000256" key="1">
    <source>
        <dbReference type="ARBA" id="ARBA00023268"/>
    </source>
</evidence>
<reference evidence="4 5" key="1">
    <citation type="submission" date="2019-05" db="EMBL/GenBank/DDBJ databases">
        <title>Mikania micrantha, genome provides insights into the molecular mechanism of rapid growth.</title>
        <authorList>
            <person name="Liu B."/>
        </authorList>
    </citation>
    <scope>NUCLEOTIDE SEQUENCE [LARGE SCALE GENOMIC DNA]</scope>
    <source>
        <strain evidence="4">NLD-2019</strain>
        <tissue evidence="4">Leaf</tissue>
    </source>
</reference>
<protein>
    <recommendedName>
        <fullName evidence="6">Reverse transcriptase/retrotransposon-derived protein RNase H-like domain-containing protein</fullName>
    </recommendedName>
</protein>
<organism evidence="4 5">
    <name type="scientific">Mikania micrantha</name>
    <name type="common">bitter vine</name>
    <dbReference type="NCBI Taxonomy" id="192012"/>
    <lineage>
        <taxon>Eukaryota</taxon>
        <taxon>Viridiplantae</taxon>
        <taxon>Streptophyta</taxon>
        <taxon>Embryophyta</taxon>
        <taxon>Tracheophyta</taxon>
        <taxon>Spermatophyta</taxon>
        <taxon>Magnoliopsida</taxon>
        <taxon>eudicotyledons</taxon>
        <taxon>Gunneridae</taxon>
        <taxon>Pentapetalae</taxon>
        <taxon>asterids</taxon>
        <taxon>campanulids</taxon>
        <taxon>Asterales</taxon>
        <taxon>Asteraceae</taxon>
        <taxon>Asteroideae</taxon>
        <taxon>Heliantheae alliance</taxon>
        <taxon>Eupatorieae</taxon>
        <taxon>Mikania</taxon>
    </lineage>
</organism>
<dbReference type="Pfam" id="PF17919">
    <property type="entry name" value="RT_RNaseH_2"/>
    <property type="match status" value="1"/>
</dbReference>
<feature type="domain" description="Reverse transcriptase" evidence="2">
    <location>
        <begin position="106"/>
        <end position="176"/>
    </location>
</feature>
<comment type="caution">
    <text evidence="4">The sequence shown here is derived from an EMBL/GenBank/DDBJ whole genome shotgun (WGS) entry which is preliminary data.</text>
</comment>
<evidence type="ECO:0000313" key="5">
    <source>
        <dbReference type="Proteomes" id="UP000326396"/>
    </source>
</evidence>
<keyword evidence="1" id="KW-0511">Multifunctional enzyme</keyword>
<gene>
    <name evidence="4" type="ORF">E3N88_23605</name>
</gene>
<dbReference type="OrthoDB" id="1909920at2759"/>
<dbReference type="InterPro" id="IPR050951">
    <property type="entry name" value="Retrovirus_Pol_polyprotein"/>
</dbReference>
<evidence type="ECO:0000259" key="2">
    <source>
        <dbReference type="Pfam" id="PF00078"/>
    </source>
</evidence>
<sequence length="282" mass="31849">MLEAEQVIDVRLVTELPNSDQEETTELSIHAILGKPHHTTMKVTGKLHSTEVLILIDVGSTHNFIFDVLLSELKLVQELRITQDFHPFSLGGADLVLGIQCTVLLVKKKDNTWRMCIDYRALNKITIADRYPIPIIDELLDELYEARTFSKLDLGSGYYQIRVTALDVKKTTFRTHLGHYEFKAFVRNYGLIARPLTALTKKEGFTWLEDALKAFKNLKHALLTTPVLRLPDFSKPFVIECDASSDGVGAILSQEDHPVAYFIKGFPPLSALNRLIIGSCWP</sequence>
<dbReference type="PANTHER" id="PTHR37984">
    <property type="entry name" value="PROTEIN CBG26694"/>
    <property type="match status" value="1"/>
</dbReference>
<dbReference type="Gene3D" id="3.10.10.10">
    <property type="entry name" value="HIV Type 1 Reverse Transcriptase, subunit A, domain 1"/>
    <property type="match status" value="1"/>
</dbReference>
<evidence type="ECO:0000313" key="4">
    <source>
        <dbReference type="EMBL" id="KAD4586004.1"/>
    </source>
</evidence>
<feature type="domain" description="Reverse transcriptase/retrotransposon-derived protein RNase H-like" evidence="3">
    <location>
        <begin position="207"/>
        <end position="265"/>
    </location>
</feature>
<dbReference type="Pfam" id="PF00078">
    <property type="entry name" value="RVT_1"/>
    <property type="match status" value="1"/>
</dbReference>
<name>A0A5N6NDZ2_9ASTR</name>
<dbReference type="CDD" id="cd01647">
    <property type="entry name" value="RT_LTR"/>
    <property type="match status" value="1"/>
</dbReference>
<accession>A0A5N6NDZ2</accession>
<dbReference type="PANTHER" id="PTHR37984:SF5">
    <property type="entry name" value="PROTEIN NYNRIN-LIKE"/>
    <property type="match status" value="1"/>
</dbReference>
<evidence type="ECO:0008006" key="6">
    <source>
        <dbReference type="Google" id="ProtNLM"/>
    </source>
</evidence>
<dbReference type="EMBL" id="SZYD01000012">
    <property type="protein sequence ID" value="KAD4586004.1"/>
    <property type="molecule type" value="Genomic_DNA"/>
</dbReference>
<dbReference type="SUPFAM" id="SSF56672">
    <property type="entry name" value="DNA/RNA polymerases"/>
    <property type="match status" value="1"/>
</dbReference>
<dbReference type="InterPro" id="IPR041577">
    <property type="entry name" value="RT_RNaseH_2"/>
</dbReference>
<evidence type="ECO:0000259" key="3">
    <source>
        <dbReference type="Pfam" id="PF17919"/>
    </source>
</evidence>
<dbReference type="Proteomes" id="UP000326396">
    <property type="component" value="Linkage Group LG2"/>
</dbReference>
<keyword evidence="5" id="KW-1185">Reference proteome</keyword>
<dbReference type="AlphaFoldDB" id="A0A5N6NDZ2"/>
<dbReference type="InterPro" id="IPR043502">
    <property type="entry name" value="DNA/RNA_pol_sf"/>
</dbReference>
<proteinExistence type="predicted"/>
<dbReference type="InterPro" id="IPR043128">
    <property type="entry name" value="Rev_trsase/Diguanyl_cyclase"/>
</dbReference>
<dbReference type="GO" id="GO:0003824">
    <property type="term" value="F:catalytic activity"/>
    <property type="evidence" value="ECO:0007669"/>
    <property type="project" value="UniProtKB-KW"/>
</dbReference>
<dbReference type="Gene3D" id="3.30.70.270">
    <property type="match status" value="1"/>
</dbReference>
<dbReference type="InterPro" id="IPR000477">
    <property type="entry name" value="RT_dom"/>
</dbReference>